<feature type="domain" description="Tf2-1-like SH3-like" evidence="1">
    <location>
        <begin position="91"/>
        <end position="153"/>
    </location>
</feature>
<organism evidence="2 3">
    <name type="scientific">Prunus dulcis</name>
    <name type="common">Almond</name>
    <name type="synonym">Amygdalus dulcis</name>
    <dbReference type="NCBI Taxonomy" id="3755"/>
    <lineage>
        <taxon>Eukaryota</taxon>
        <taxon>Viridiplantae</taxon>
        <taxon>Streptophyta</taxon>
        <taxon>Embryophyta</taxon>
        <taxon>Tracheophyta</taxon>
        <taxon>Spermatophyta</taxon>
        <taxon>Magnoliopsida</taxon>
        <taxon>eudicotyledons</taxon>
        <taxon>Gunneridae</taxon>
        <taxon>Pentapetalae</taxon>
        <taxon>rosids</taxon>
        <taxon>fabids</taxon>
        <taxon>Rosales</taxon>
        <taxon>Rosaceae</taxon>
        <taxon>Amygdaloideae</taxon>
        <taxon>Amygdaleae</taxon>
        <taxon>Prunus</taxon>
    </lineage>
</organism>
<dbReference type="Pfam" id="PF24626">
    <property type="entry name" value="SH3_Tf2-1"/>
    <property type="match status" value="1"/>
</dbReference>
<gene>
    <name evidence="2" type="ORF">L3X38_017194</name>
</gene>
<evidence type="ECO:0000313" key="3">
    <source>
        <dbReference type="Proteomes" id="UP001054821"/>
    </source>
</evidence>
<dbReference type="Proteomes" id="UP001054821">
    <property type="component" value="Chromosome 3"/>
</dbReference>
<evidence type="ECO:0000313" key="2">
    <source>
        <dbReference type="EMBL" id="KAI5337923.1"/>
    </source>
</evidence>
<dbReference type="AlphaFoldDB" id="A0AAD4W6V0"/>
<proteinExistence type="predicted"/>
<name>A0AAD4W6V0_PRUDU</name>
<dbReference type="EMBL" id="JAJFAZ020000003">
    <property type="protein sequence ID" value="KAI5337923.1"/>
    <property type="molecule type" value="Genomic_DNA"/>
</dbReference>
<evidence type="ECO:0000259" key="1">
    <source>
        <dbReference type="Pfam" id="PF24626"/>
    </source>
</evidence>
<reference evidence="2 3" key="1">
    <citation type="journal article" date="2022" name="G3 (Bethesda)">
        <title>Whole-genome sequence and methylome profiling of the almond [Prunus dulcis (Mill.) D.A. Webb] cultivar 'Nonpareil'.</title>
        <authorList>
            <person name="D'Amico-Willman K.M."/>
            <person name="Ouma W.Z."/>
            <person name="Meulia T."/>
            <person name="Sideli G.M."/>
            <person name="Gradziel T.M."/>
            <person name="Fresnedo-Ramirez J."/>
        </authorList>
    </citation>
    <scope>NUCLEOTIDE SEQUENCE [LARGE SCALE GENOMIC DNA]</scope>
    <source>
        <strain evidence="2">Clone GOH B32 T37-40</strain>
    </source>
</reference>
<keyword evidence="3" id="KW-1185">Reference proteome</keyword>
<accession>A0AAD4W6V0</accession>
<sequence length="185" mass="21021">MNTSPSSLFWVHDDEHQFMKVGHLLATTTKQLTVLCSLMFPDLKQVIVKAEEFVTTLQQIHSTTKQQLEDANAKYKQVADVKRRHVEFEVGDFVWAILTKECFPTSDYNKLAEGQIGPVEIMAKINPNAYLLKLPSHIRTVDVFNVKLLFPYHGDSYDEEELNSGTNSSQPMEDDATGIAHSFLF</sequence>
<protein>
    <recommendedName>
        <fullName evidence="1">Tf2-1-like SH3-like domain-containing protein</fullName>
    </recommendedName>
</protein>
<dbReference type="InterPro" id="IPR056924">
    <property type="entry name" value="SH3_Tf2-1"/>
</dbReference>
<comment type="caution">
    <text evidence="2">The sequence shown here is derived from an EMBL/GenBank/DDBJ whole genome shotgun (WGS) entry which is preliminary data.</text>
</comment>